<accession>A0A8S5RRM1</accession>
<protein>
    <submittedName>
        <fullName evidence="1">Mga helix-turn-helix domain</fullName>
    </submittedName>
</protein>
<evidence type="ECO:0000313" key="1">
    <source>
        <dbReference type="EMBL" id="DAE92152.1"/>
    </source>
</evidence>
<reference evidence="1" key="1">
    <citation type="journal article" date="2021" name="Proc. Natl. Acad. Sci. U.S.A.">
        <title>A Catalog of Tens of Thousands of Viruses from Human Metagenomes Reveals Hidden Associations with Chronic Diseases.</title>
        <authorList>
            <person name="Tisza M.J."/>
            <person name="Buck C.B."/>
        </authorList>
    </citation>
    <scope>NUCLEOTIDE SEQUENCE</scope>
    <source>
        <strain evidence="1">Ct5xZ3</strain>
    </source>
</reference>
<name>A0A8S5RRM1_9CAUD</name>
<proteinExistence type="predicted"/>
<dbReference type="EMBL" id="BK057794">
    <property type="protein sequence ID" value="DAE92152.1"/>
    <property type="molecule type" value="Genomic_DNA"/>
</dbReference>
<sequence>MGKAKDNVTRYVLSENQISKIAAIAADEGVRSYKEEHQRTEKERQNRIQNNAKILIKNYRRFKGLCEQSVYEIDDADDPDLKDILEMMQGKSNKSYEIVSIKDRVVRTKIIMDHVDTMIGVYKKQCEVSTDPEELRRYRVIEGLYLAEEPKSVRDIAEEESITTSTVYRDAEKAFRKLAILFFGIDGVRF</sequence>
<organism evidence="1">
    <name type="scientific">Myoviridae sp. ct5xZ3</name>
    <dbReference type="NCBI Taxonomy" id="2827601"/>
    <lineage>
        <taxon>Viruses</taxon>
        <taxon>Duplodnaviria</taxon>
        <taxon>Heunggongvirae</taxon>
        <taxon>Uroviricota</taxon>
        <taxon>Caudoviricetes</taxon>
    </lineage>
</organism>